<comment type="similarity">
    <text evidence="2">Belongs to the YajC family.</text>
</comment>
<keyword evidence="8 11" id="KW-1133">Transmembrane helix</keyword>
<evidence type="ECO:0000256" key="1">
    <source>
        <dbReference type="ARBA" id="ARBA00004162"/>
    </source>
</evidence>
<evidence type="ECO:0000256" key="9">
    <source>
        <dbReference type="ARBA" id="ARBA00023010"/>
    </source>
</evidence>
<protein>
    <recommendedName>
        <fullName evidence="3">Sec translocon accessory complex subunit YajC</fullName>
    </recommendedName>
</protein>
<dbReference type="Pfam" id="PF02699">
    <property type="entry name" value="YajC"/>
    <property type="match status" value="1"/>
</dbReference>
<accession>A0A2P2DY09</accession>
<dbReference type="SMART" id="SM01323">
    <property type="entry name" value="YajC"/>
    <property type="match status" value="1"/>
</dbReference>
<evidence type="ECO:0000256" key="10">
    <source>
        <dbReference type="ARBA" id="ARBA00023136"/>
    </source>
</evidence>
<keyword evidence="10 11" id="KW-0472">Membrane</keyword>
<organism evidence="12 13">
    <name type="scientific">Leptospira ryugenii</name>
    <dbReference type="NCBI Taxonomy" id="1917863"/>
    <lineage>
        <taxon>Bacteria</taxon>
        <taxon>Pseudomonadati</taxon>
        <taxon>Spirochaetota</taxon>
        <taxon>Spirochaetia</taxon>
        <taxon>Leptospirales</taxon>
        <taxon>Leptospiraceae</taxon>
        <taxon>Leptospira</taxon>
    </lineage>
</organism>
<evidence type="ECO:0000256" key="6">
    <source>
        <dbReference type="ARBA" id="ARBA00022692"/>
    </source>
</evidence>
<reference evidence="12 13" key="1">
    <citation type="submission" date="2018-02" db="EMBL/GenBank/DDBJ databases">
        <title>Novel Leptospira species isolated from soil and water in Japan.</title>
        <authorList>
            <person name="Nakao R."/>
            <person name="Masuzawa T."/>
        </authorList>
    </citation>
    <scope>NUCLEOTIDE SEQUENCE [LARGE SCALE GENOMIC DNA]</scope>
    <source>
        <strain evidence="12 13">YH101</strain>
    </source>
</reference>
<sequence length="110" mass="12100">MVTMLEVSNPLILLLQEAGADAGRSSIQSLLIIPIMLVAMYFLVILPNKREDKKRKEMIANLQKGDTVITNSGLHGKVVEFKDNNETVVLSVSANTNVTFETSAILKKKT</sequence>
<dbReference type="EMBL" id="BFBB01000003">
    <property type="protein sequence ID" value="GBF49521.1"/>
    <property type="molecule type" value="Genomic_DNA"/>
</dbReference>
<comment type="subcellular location">
    <subcellularLocation>
        <location evidence="1">Cell membrane</location>
        <topology evidence="1">Single-pass membrane protein</topology>
    </subcellularLocation>
</comment>
<keyword evidence="5" id="KW-1003">Cell membrane</keyword>
<evidence type="ECO:0000256" key="4">
    <source>
        <dbReference type="ARBA" id="ARBA00022448"/>
    </source>
</evidence>
<dbReference type="PANTHER" id="PTHR33909:SF1">
    <property type="entry name" value="SEC TRANSLOCON ACCESSORY COMPLEX SUBUNIT YAJC"/>
    <property type="match status" value="1"/>
</dbReference>
<dbReference type="PANTHER" id="PTHR33909">
    <property type="entry name" value="SEC TRANSLOCON ACCESSORY COMPLEX SUBUNIT YAJC"/>
    <property type="match status" value="1"/>
</dbReference>
<evidence type="ECO:0000256" key="11">
    <source>
        <dbReference type="SAM" id="Phobius"/>
    </source>
</evidence>
<keyword evidence="9" id="KW-0811">Translocation</keyword>
<dbReference type="OrthoDB" id="9800132at2"/>
<name>A0A2P2DY09_9LEPT</name>
<evidence type="ECO:0000256" key="5">
    <source>
        <dbReference type="ARBA" id="ARBA00022475"/>
    </source>
</evidence>
<dbReference type="PRINTS" id="PR01853">
    <property type="entry name" value="YAJCTRNLCASE"/>
</dbReference>
<evidence type="ECO:0000313" key="13">
    <source>
        <dbReference type="Proteomes" id="UP000245133"/>
    </source>
</evidence>
<dbReference type="InterPro" id="IPR003849">
    <property type="entry name" value="Preprotein_translocase_YajC"/>
</dbReference>
<dbReference type="GO" id="GO:0005886">
    <property type="term" value="C:plasma membrane"/>
    <property type="evidence" value="ECO:0007669"/>
    <property type="project" value="UniProtKB-SubCell"/>
</dbReference>
<keyword evidence="7" id="KW-0653">Protein transport</keyword>
<evidence type="ECO:0000256" key="7">
    <source>
        <dbReference type="ARBA" id="ARBA00022927"/>
    </source>
</evidence>
<dbReference type="Proteomes" id="UP000245133">
    <property type="component" value="Unassembled WGS sequence"/>
</dbReference>
<evidence type="ECO:0000256" key="3">
    <source>
        <dbReference type="ARBA" id="ARBA00014962"/>
    </source>
</evidence>
<dbReference type="AlphaFoldDB" id="A0A2P2DY09"/>
<keyword evidence="13" id="KW-1185">Reference proteome</keyword>
<keyword evidence="4" id="KW-0813">Transport</keyword>
<proteinExistence type="inferred from homology"/>
<dbReference type="GO" id="GO:0015031">
    <property type="term" value="P:protein transport"/>
    <property type="evidence" value="ECO:0007669"/>
    <property type="project" value="UniProtKB-KW"/>
</dbReference>
<evidence type="ECO:0000313" key="12">
    <source>
        <dbReference type="EMBL" id="GBF49521.1"/>
    </source>
</evidence>
<evidence type="ECO:0000256" key="2">
    <source>
        <dbReference type="ARBA" id="ARBA00006742"/>
    </source>
</evidence>
<gene>
    <name evidence="12" type="primary">yajC</name>
    <name evidence="12" type="ORF">LPTSP4_10350</name>
</gene>
<evidence type="ECO:0000256" key="8">
    <source>
        <dbReference type="ARBA" id="ARBA00022989"/>
    </source>
</evidence>
<keyword evidence="6 11" id="KW-0812">Transmembrane</keyword>
<feature type="transmembrane region" description="Helical" evidence="11">
    <location>
        <begin position="27"/>
        <end position="46"/>
    </location>
</feature>
<comment type="caution">
    <text evidence="12">The sequence shown here is derived from an EMBL/GenBank/DDBJ whole genome shotgun (WGS) entry which is preliminary data.</text>
</comment>
<dbReference type="NCBIfam" id="TIGR00739">
    <property type="entry name" value="yajC"/>
    <property type="match status" value="1"/>
</dbReference>